<keyword evidence="4" id="KW-1185">Reference proteome</keyword>
<evidence type="ECO:0000313" key="3">
    <source>
        <dbReference type="EMBL" id="KPI38455.1"/>
    </source>
</evidence>
<feature type="compositionally biased region" description="Acidic residues" evidence="1">
    <location>
        <begin position="183"/>
        <end position="193"/>
    </location>
</feature>
<proteinExistence type="predicted"/>
<feature type="region of interest" description="Disordered" evidence="1">
    <location>
        <begin position="166"/>
        <end position="250"/>
    </location>
</feature>
<dbReference type="AlphaFoldDB" id="A0A0N1H263"/>
<name>A0A0N1H263_9EURO</name>
<dbReference type="GeneID" id="28732767"/>
<reference evidence="3 4" key="1">
    <citation type="submission" date="2015-06" db="EMBL/GenBank/DDBJ databases">
        <title>Draft genome of the ant-associated black yeast Phialophora attae CBS 131958.</title>
        <authorList>
            <person name="Moreno L.F."/>
            <person name="Stielow B.J."/>
            <person name="de Hoog S."/>
            <person name="Vicente V.A."/>
            <person name="Weiss V.A."/>
            <person name="de Vries M."/>
            <person name="Cruz L.M."/>
            <person name="Souza E.M."/>
        </authorList>
    </citation>
    <scope>NUCLEOTIDE SEQUENCE [LARGE SCALE GENOMIC DNA]</scope>
    <source>
        <strain evidence="3 4">CBS 131958</strain>
    </source>
</reference>
<feature type="region of interest" description="Disordered" evidence="1">
    <location>
        <begin position="110"/>
        <end position="133"/>
    </location>
</feature>
<comment type="caution">
    <text evidence="3">The sequence shown here is derived from an EMBL/GenBank/DDBJ whole genome shotgun (WGS) entry which is preliminary data.</text>
</comment>
<keyword evidence="2" id="KW-0472">Membrane</keyword>
<evidence type="ECO:0000256" key="2">
    <source>
        <dbReference type="SAM" id="Phobius"/>
    </source>
</evidence>
<dbReference type="EMBL" id="LFJN01000019">
    <property type="protein sequence ID" value="KPI38455.1"/>
    <property type="molecule type" value="Genomic_DNA"/>
</dbReference>
<dbReference type="Proteomes" id="UP000038010">
    <property type="component" value="Unassembled WGS sequence"/>
</dbReference>
<organism evidence="3 4">
    <name type="scientific">Cyphellophora attinorum</name>
    <dbReference type="NCBI Taxonomy" id="1664694"/>
    <lineage>
        <taxon>Eukaryota</taxon>
        <taxon>Fungi</taxon>
        <taxon>Dikarya</taxon>
        <taxon>Ascomycota</taxon>
        <taxon>Pezizomycotina</taxon>
        <taxon>Eurotiomycetes</taxon>
        <taxon>Chaetothyriomycetidae</taxon>
        <taxon>Chaetothyriales</taxon>
        <taxon>Cyphellophoraceae</taxon>
        <taxon>Cyphellophora</taxon>
    </lineage>
</organism>
<feature type="transmembrane region" description="Helical" evidence="2">
    <location>
        <begin position="140"/>
        <end position="162"/>
    </location>
</feature>
<keyword evidence="2" id="KW-1133">Transmembrane helix</keyword>
<dbReference type="RefSeq" id="XP_017998418.1">
    <property type="nucleotide sequence ID" value="XM_018140886.1"/>
</dbReference>
<gene>
    <name evidence="3" type="ORF">AB675_11992</name>
</gene>
<protein>
    <submittedName>
        <fullName evidence="3">Uncharacterized protein</fullName>
    </submittedName>
</protein>
<evidence type="ECO:0000313" key="4">
    <source>
        <dbReference type="Proteomes" id="UP000038010"/>
    </source>
</evidence>
<feature type="compositionally biased region" description="Basic and acidic residues" evidence="1">
    <location>
        <begin position="224"/>
        <end position="235"/>
    </location>
</feature>
<dbReference type="VEuPathDB" id="FungiDB:AB675_11992"/>
<keyword evidence="2" id="KW-0812">Transmembrane</keyword>
<dbReference type="OrthoDB" id="10659165at2759"/>
<accession>A0A0N1H263</accession>
<sequence>MSKLEAAREQFSAQYGRSHNTLLNSIPQSLTKRTISAADRLSAARDQLEADLSSLNKRIAMPESPREALAAAKAQLADAYNHPSLNKRMAMPESPREALAAAKAQLADAYNHPSLTRRDDDSAPTGGVADMPTSTMQKTVIPLVIGIVLILIFGIVAGIIVYKRRQKNKAAENGQHRRKGLDIEDDGADEDFEMGVGPRVQTVHGNTANRAGGWSDDDDVSPPPRDRASSLRKEGGAGTHVRGLDDKEFA</sequence>
<evidence type="ECO:0000256" key="1">
    <source>
        <dbReference type="SAM" id="MobiDB-lite"/>
    </source>
</evidence>